<evidence type="ECO:0000256" key="1">
    <source>
        <dbReference type="SAM" id="MobiDB-lite"/>
    </source>
</evidence>
<protein>
    <recommendedName>
        <fullName evidence="3">Guanylyl cyclase</fullName>
    </recommendedName>
</protein>
<proteinExistence type="predicted"/>
<evidence type="ECO:0008006" key="3">
    <source>
        <dbReference type="Google" id="ProtNLM"/>
    </source>
</evidence>
<dbReference type="InterPro" id="IPR018616">
    <property type="entry name" value="GUCD1"/>
</dbReference>
<dbReference type="Pfam" id="PF09778">
    <property type="entry name" value="Guanylate_cyc_2"/>
    <property type="match status" value="1"/>
</dbReference>
<dbReference type="AlphaFoldDB" id="A0A7S3V7S9"/>
<dbReference type="EMBL" id="HBIO01009029">
    <property type="protein sequence ID" value="CAE0462074.1"/>
    <property type="molecule type" value="Transcribed_RNA"/>
</dbReference>
<organism evidence="2">
    <name type="scientific">Chaetoceros debilis</name>
    <dbReference type="NCBI Taxonomy" id="122233"/>
    <lineage>
        <taxon>Eukaryota</taxon>
        <taxon>Sar</taxon>
        <taxon>Stramenopiles</taxon>
        <taxon>Ochrophyta</taxon>
        <taxon>Bacillariophyta</taxon>
        <taxon>Coscinodiscophyceae</taxon>
        <taxon>Chaetocerotophycidae</taxon>
        <taxon>Chaetocerotales</taxon>
        <taxon>Chaetocerotaceae</taxon>
        <taxon>Chaetoceros</taxon>
    </lineage>
</organism>
<evidence type="ECO:0000313" key="2">
    <source>
        <dbReference type="EMBL" id="CAE0462074.1"/>
    </source>
</evidence>
<dbReference type="PANTHER" id="PTHR31400:SF1">
    <property type="entry name" value="PROTEIN GUCD1"/>
    <property type="match status" value="1"/>
</dbReference>
<accession>A0A7S3V7S9</accession>
<reference evidence="2" key="1">
    <citation type="submission" date="2021-01" db="EMBL/GenBank/DDBJ databases">
        <authorList>
            <person name="Corre E."/>
            <person name="Pelletier E."/>
            <person name="Niang G."/>
            <person name="Scheremetjew M."/>
            <person name="Finn R."/>
            <person name="Kale V."/>
            <person name="Holt S."/>
            <person name="Cochrane G."/>
            <person name="Meng A."/>
            <person name="Brown T."/>
            <person name="Cohen L."/>
        </authorList>
    </citation>
    <scope>NUCLEOTIDE SEQUENCE</scope>
    <source>
        <strain evidence="2">MM31A-1</strain>
    </source>
</reference>
<dbReference type="PANTHER" id="PTHR31400">
    <property type="entry name" value="GUANYLYL CYCLASE DOMAIN CONTAINING PROTEIN 1 GUCD1"/>
    <property type="match status" value="1"/>
</dbReference>
<feature type="compositionally biased region" description="Basic and acidic residues" evidence="1">
    <location>
        <begin position="316"/>
        <end position="325"/>
    </location>
</feature>
<gene>
    <name evidence="2" type="ORF">CDEB00056_LOCUS6915</name>
</gene>
<name>A0A7S3V7S9_9STRA</name>
<feature type="region of interest" description="Disordered" evidence="1">
    <location>
        <begin position="1"/>
        <end position="22"/>
    </location>
</feature>
<sequence length="601" mass="68211">MRQYSPRLSRKRPLVGGEELPSPKGSELITATLFSSTLLEALNSCFHFMFFGALDEHEGHKRKCNGYAYGGMQSPEAFATEEQRLRLELEMLERAKMLFFNNGNDVHLNLYSGDIASPNKHDKKHVICQKNNPRQPQPHHDSSKNEGSLGFRVLVPMTTTPIIHSRQLYSWDCGLTCIQMILRWVKLTRIQKQQRRHLRRESGVDPFLKKKPHGETFDTNSEVCQGNLLDMDIDMDTSMKCIDSIDTFYGGSEPLTQVEIVQKHWLMKEVRTKSIWTIDLFTLLDKIFGEDNHNDDDGDSDMNRLFHRYIHGHGGDVREKDEPLREYTNGNDEDDSSRTHEHVNSSLFSISYMLCSENLGVDETYKSINYYKSTFRRDERRVKQLFDAAHKKDLNMINIHNLDLDFILTMISRPNIVAMVLIDSNVLTKGIVLSACQRSRSNKSRFESENVTAGAAASANGHCANFEDYLEEEYYGPQAEEKAAPNNNLLSFSGHYVILVGISRNPKDIASANGLYSYAGQKAEHAEINGAEAIGDEASNAEYEGEVKVDLSSDSSCDYCLIIKDPGSHKPTEFVMPELFDQARVADGTDRDIIFIAHWPA</sequence>
<feature type="region of interest" description="Disordered" evidence="1">
    <location>
        <begin position="316"/>
        <end position="340"/>
    </location>
</feature>